<sequence length="617" mass="66860">MGHKTNMCLKRCKKWLLVFGVIFVIAGLQWNPSSENTAAALETPAPQGTNIKSLGAIGNGTTDDTAALRKASEMLSGKIYFPTGTYVLNDDLVFRKELTLVFGQNANIKVASGKTLKLDGGLQGGLYTLFTGDGSVVATGTIKKVYPEWFGALGNAIQDDRPFIQEAVNFASSLKKGAAVHFTQNRNYVLGSMTVPQQTIISMPGHVSLEGRGTLKIRNNMGKFNTVFEFTKPIDHIYIRELTVDSNAQNNPITEKPSDTNNAMRVFTLYTGTGAQFQGVTVRNSLAIQSIMANVVNDLVVQDSQFLNMGVGAPFFFDTSTIYSVGNNAKITRNYFEAGGPGSNTAIEVHGFGKVVSYNVTKKFRTGIIYASTSNRDYKNENNLIANNRIEDAVFGMSLWASRGDVKQLTITNNSIIVNARGGGFMSTNAESAGIQFYHPSVDAWIDIAITDNFIDFKNPGGGYMTLAPHAAGIDLSLQGSGTKVEGLLIKGNIIRNAYTNGITWNIEGVQNNIVIEENTIINPGSLYSGKEGYSSGIALYENPLFSNSFVRNNVVVEDRTTSKMFAGLLLRSLGATDRAHQQLSWINNTIVSEMTPLSGEKTVAIGNTPIIVQTPF</sequence>
<dbReference type="SMART" id="SM00710">
    <property type="entry name" value="PbH1"/>
    <property type="match status" value="5"/>
</dbReference>
<accession>A0A559IVZ3</accession>
<evidence type="ECO:0000259" key="1">
    <source>
        <dbReference type="Pfam" id="PF12708"/>
    </source>
</evidence>
<dbReference type="InterPro" id="IPR011050">
    <property type="entry name" value="Pectin_lyase_fold/virulence"/>
</dbReference>
<dbReference type="Pfam" id="PF12708">
    <property type="entry name" value="Pect-lyase_RHGA_epim"/>
    <property type="match status" value="1"/>
</dbReference>
<dbReference type="InterPro" id="IPR006626">
    <property type="entry name" value="PbH1"/>
</dbReference>
<dbReference type="SUPFAM" id="SSF51126">
    <property type="entry name" value="Pectin lyase-like"/>
    <property type="match status" value="2"/>
</dbReference>
<evidence type="ECO:0000313" key="2">
    <source>
        <dbReference type="EMBL" id="TVX91807.1"/>
    </source>
</evidence>
<dbReference type="InterPro" id="IPR024535">
    <property type="entry name" value="RHGA/B-epi-like_pectate_lyase"/>
</dbReference>
<dbReference type="InterPro" id="IPR012334">
    <property type="entry name" value="Pectin_lyas_fold"/>
</dbReference>
<dbReference type="EMBL" id="VNJK01000001">
    <property type="protein sequence ID" value="TVX91807.1"/>
    <property type="molecule type" value="Genomic_DNA"/>
</dbReference>
<evidence type="ECO:0000313" key="3">
    <source>
        <dbReference type="Proteomes" id="UP000318102"/>
    </source>
</evidence>
<dbReference type="RefSeq" id="WP_144986666.1">
    <property type="nucleotide sequence ID" value="NZ_VNJK01000001.1"/>
</dbReference>
<dbReference type="OrthoDB" id="6502305at2"/>
<dbReference type="Proteomes" id="UP000318102">
    <property type="component" value="Unassembled WGS sequence"/>
</dbReference>
<gene>
    <name evidence="2" type="ORF">FPZ44_01265</name>
</gene>
<comment type="caution">
    <text evidence="2">The sequence shown here is derived from an EMBL/GenBank/DDBJ whole genome shotgun (WGS) entry which is preliminary data.</text>
</comment>
<proteinExistence type="predicted"/>
<protein>
    <recommendedName>
        <fullName evidence="1">Rhamnogalacturonase A/B/Epimerase-like pectate lyase domain-containing protein</fullName>
    </recommendedName>
</protein>
<dbReference type="AlphaFoldDB" id="A0A559IVZ3"/>
<keyword evidence="3" id="KW-1185">Reference proteome</keyword>
<dbReference type="Gene3D" id="2.160.20.10">
    <property type="entry name" value="Single-stranded right-handed beta-helix, Pectin lyase-like"/>
    <property type="match status" value="3"/>
</dbReference>
<name>A0A559IVZ3_9BACL</name>
<feature type="domain" description="Rhamnogalacturonase A/B/Epimerase-like pectate lyase" evidence="1">
    <location>
        <begin position="49"/>
        <end position="101"/>
    </location>
</feature>
<organism evidence="2 3">
    <name type="scientific">Paenibacillus agilis</name>
    <dbReference type="NCBI Taxonomy" id="3020863"/>
    <lineage>
        <taxon>Bacteria</taxon>
        <taxon>Bacillati</taxon>
        <taxon>Bacillota</taxon>
        <taxon>Bacilli</taxon>
        <taxon>Bacillales</taxon>
        <taxon>Paenibacillaceae</taxon>
        <taxon>Paenibacillus</taxon>
    </lineage>
</organism>
<reference evidence="2 3" key="1">
    <citation type="submission" date="2019-07" db="EMBL/GenBank/DDBJ databases">
        <authorList>
            <person name="Kim J."/>
        </authorList>
    </citation>
    <scope>NUCLEOTIDE SEQUENCE [LARGE SCALE GENOMIC DNA]</scope>
    <source>
        <strain evidence="2 3">N4</strain>
    </source>
</reference>